<dbReference type="Gene3D" id="3.90.1200.10">
    <property type="match status" value="1"/>
</dbReference>
<dbReference type="PANTHER" id="PTHR47829:SF1">
    <property type="entry name" value="HAD FAMILY PHOSPHATASE"/>
    <property type="match status" value="1"/>
</dbReference>
<dbReference type="PANTHER" id="PTHR47829">
    <property type="entry name" value="HYDROLASE, PUTATIVE (AFU_ORTHOLOGUE AFUA_1G12880)-RELATED"/>
    <property type="match status" value="1"/>
</dbReference>
<comment type="caution">
    <text evidence="2">The sequence shown here is derived from an EMBL/GenBank/DDBJ whole genome shotgun (WGS) entry which is preliminary data.</text>
</comment>
<accession>A0ABV5U973</accession>
<dbReference type="InterPro" id="IPR052898">
    <property type="entry name" value="ACAD10-like"/>
</dbReference>
<feature type="domain" description="Aminoglycoside phosphotransferase" evidence="1">
    <location>
        <begin position="35"/>
        <end position="265"/>
    </location>
</feature>
<reference evidence="2 3" key="1">
    <citation type="submission" date="2024-09" db="EMBL/GenBank/DDBJ databases">
        <authorList>
            <person name="Sun Q."/>
            <person name="Mori K."/>
        </authorList>
    </citation>
    <scope>NUCLEOTIDE SEQUENCE [LARGE SCALE GENOMIC DNA]</scope>
    <source>
        <strain evidence="2 3">JCM 13852</strain>
    </source>
</reference>
<dbReference type="SUPFAM" id="SSF56112">
    <property type="entry name" value="Protein kinase-like (PK-like)"/>
    <property type="match status" value="1"/>
</dbReference>
<dbReference type="InterPro" id="IPR011009">
    <property type="entry name" value="Kinase-like_dom_sf"/>
</dbReference>
<protein>
    <submittedName>
        <fullName evidence="2">Phosphotransferase family protein</fullName>
    </submittedName>
</protein>
<gene>
    <name evidence="2" type="ORF">ACFFTO_27485</name>
</gene>
<dbReference type="Gene3D" id="3.30.200.20">
    <property type="entry name" value="Phosphorylase Kinase, domain 1"/>
    <property type="match status" value="1"/>
</dbReference>
<sequence>MNAPVEVRAEDTFDVAAVHAWLSAKVEGLGDEPPHVRQFPGGASNLTYLLTYPDRELILRRPPAGHKAASAHDMRREYRVQHALKPVFPYVPRMVAFGDDPAVLGGDFYVMEKLDGLILRGDLPPGMTLTAGQARELSGKVVDRLVDLHAVDVAKAGLADLGKGAGYVERQIRGWSERYVAARTDNVGDFAEVRAWLAANQPDEVKICLIHNDYRLDNLVLDGPSTLNITGVLDWEMATLGDPLMELGSMLAYWAEAGDDDVMHTSRRQPTHVPGMFTREEFVARYAEKTGLAVGDWRFYEVYGLFRLAAVLQQLYRRYRDGATRNPAFKDFWQFVNYLDWRCREIIAKGSAVFSGAKPQTPAGGQAPLDPPKEG</sequence>
<evidence type="ECO:0000313" key="3">
    <source>
        <dbReference type="Proteomes" id="UP001589535"/>
    </source>
</evidence>
<dbReference type="InterPro" id="IPR002575">
    <property type="entry name" value="Aminoglycoside_PTrfase"/>
</dbReference>
<proteinExistence type="predicted"/>
<dbReference type="EMBL" id="JBHMBK010000022">
    <property type="protein sequence ID" value="MFB9687937.1"/>
    <property type="molecule type" value="Genomic_DNA"/>
</dbReference>
<name>A0ABV5U973_9PSEU</name>
<keyword evidence="3" id="KW-1185">Reference proteome</keyword>
<organism evidence="2 3">
    <name type="scientific">Amycolatopsis plumensis</name>
    <dbReference type="NCBI Taxonomy" id="236508"/>
    <lineage>
        <taxon>Bacteria</taxon>
        <taxon>Bacillati</taxon>
        <taxon>Actinomycetota</taxon>
        <taxon>Actinomycetes</taxon>
        <taxon>Pseudonocardiales</taxon>
        <taxon>Pseudonocardiaceae</taxon>
        <taxon>Amycolatopsis</taxon>
    </lineage>
</organism>
<dbReference type="InterPro" id="IPR041726">
    <property type="entry name" value="ACAD10_11_N"/>
</dbReference>
<dbReference type="Proteomes" id="UP001589535">
    <property type="component" value="Unassembled WGS sequence"/>
</dbReference>
<evidence type="ECO:0000259" key="1">
    <source>
        <dbReference type="Pfam" id="PF01636"/>
    </source>
</evidence>
<dbReference type="RefSeq" id="WP_378199133.1">
    <property type="nucleotide sequence ID" value="NZ_JBHMBK010000022.1"/>
</dbReference>
<dbReference type="Pfam" id="PF01636">
    <property type="entry name" value="APH"/>
    <property type="match status" value="1"/>
</dbReference>
<evidence type="ECO:0000313" key="2">
    <source>
        <dbReference type="EMBL" id="MFB9687937.1"/>
    </source>
</evidence>
<dbReference type="CDD" id="cd05154">
    <property type="entry name" value="ACAD10_11_N-like"/>
    <property type="match status" value="1"/>
</dbReference>